<comment type="function">
    <text evidence="7">Hydrolyzes fatty acids from S-acylated cysteine residues in proteins with a strong preference for palmitoylated G-alpha proteins over other acyl substrates. Mediates the deacylation of G-alpha proteins such as GPA1 in vivo, but has weak or no activity toward palmitoylated Ras proteins. Has weak lysophospholipase activity in vitro; however such activity may not exist in vivo.</text>
</comment>
<comment type="catalytic activity">
    <reaction evidence="9">
        <text>S-hexadecanoyl-L-cysteinyl-[protein] + H2O = L-cysteinyl-[protein] + hexadecanoate + H(+)</text>
        <dbReference type="Rhea" id="RHEA:19233"/>
        <dbReference type="Rhea" id="RHEA-COMP:10131"/>
        <dbReference type="Rhea" id="RHEA-COMP:11032"/>
        <dbReference type="ChEBI" id="CHEBI:7896"/>
        <dbReference type="ChEBI" id="CHEBI:15377"/>
        <dbReference type="ChEBI" id="CHEBI:15378"/>
        <dbReference type="ChEBI" id="CHEBI:29950"/>
        <dbReference type="ChEBI" id="CHEBI:74151"/>
        <dbReference type="EC" id="3.1.2.22"/>
    </reaction>
</comment>
<comment type="similarity">
    <text evidence="1">Belongs to the AB hydrolase superfamily. AB hydrolase 2 family.</text>
</comment>
<proteinExistence type="inferred from homology"/>
<dbReference type="GO" id="GO:0052689">
    <property type="term" value="F:carboxylic ester hydrolase activity"/>
    <property type="evidence" value="ECO:0007669"/>
    <property type="project" value="UniProtKB-KW"/>
</dbReference>
<dbReference type="SUPFAM" id="SSF53474">
    <property type="entry name" value="alpha/beta-Hydrolases"/>
    <property type="match status" value="1"/>
</dbReference>
<dbReference type="GO" id="GO:0005737">
    <property type="term" value="C:cytoplasm"/>
    <property type="evidence" value="ECO:0007669"/>
    <property type="project" value="TreeGrafter"/>
</dbReference>
<evidence type="ECO:0000256" key="1">
    <source>
        <dbReference type="ARBA" id="ARBA00006499"/>
    </source>
</evidence>
<keyword evidence="5" id="KW-0378">Hydrolase</keyword>
<organism evidence="12 13">
    <name type="scientific">Lecanosticta acicola</name>
    <dbReference type="NCBI Taxonomy" id="111012"/>
    <lineage>
        <taxon>Eukaryota</taxon>
        <taxon>Fungi</taxon>
        <taxon>Dikarya</taxon>
        <taxon>Ascomycota</taxon>
        <taxon>Pezizomycotina</taxon>
        <taxon>Dothideomycetes</taxon>
        <taxon>Dothideomycetidae</taxon>
        <taxon>Mycosphaerellales</taxon>
        <taxon>Mycosphaerellaceae</taxon>
        <taxon>Lecanosticta</taxon>
    </lineage>
</organism>
<protein>
    <recommendedName>
        <fullName evidence="3">Acyl-protein thioesterase 1</fullName>
        <ecNumber evidence="2">3.1.2.22</ecNumber>
    </recommendedName>
    <alternativeName>
        <fullName evidence="8">Palmitoyl-protein hydrolase</fullName>
    </alternativeName>
</protein>
<evidence type="ECO:0000256" key="3">
    <source>
        <dbReference type="ARBA" id="ARBA00014923"/>
    </source>
</evidence>
<keyword evidence="4" id="KW-0719">Serine esterase</keyword>
<dbReference type="GO" id="GO:0008474">
    <property type="term" value="F:palmitoyl-(protein) hydrolase activity"/>
    <property type="evidence" value="ECO:0007669"/>
    <property type="project" value="UniProtKB-EC"/>
</dbReference>
<evidence type="ECO:0000256" key="10">
    <source>
        <dbReference type="SAM" id="MobiDB-lite"/>
    </source>
</evidence>
<dbReference type="Proteomes" id="UP001296104">
    <property type="component" value="Unassembled WGS sequence"/>
</dbReference>
<dbReference type="InterPro" id="IPR029058">
    <property type="entry name" value="AB_hydrolase_fold"/>
</dbReference>
<gene>
    <name evidence="12" type="ORF">LECACI_7A009677</name>
</gene>
<reference evidence="12" key="1">
    <citation type="submission" date="2023-11" db="EMBL/GenBank/DDBJ databases">
        <authorList>
            <person name="Alioto T."/>
            <person name="Alioto T."/>
            <person name="Gomez Garrido J."/>
        </authorList>
    </citation>
    <scope>NUCLEOTIDE SEQUENCE</scope>
</reference>
<evidence type="ECO:0000259" key="11">
    <source>
        <dbReference type="Pfam" id="PF02230"/>
    </source>
</evidence>
<name>A0AAI8Z8Q5_9PEZI</name>
<feature type="domain" description="Phospholipase/carboxylesterase/thioesterase" evidence="11">
    <location>
        <begin position="35"/>
        <end position="257"/>
    </location>
</feature>
<evidence type="ECO:0000256" key="9">
    <source>
        <dbReference type="ARBA" id="ARBA00047337"/>
    </source>
</evidence>
<evidence type="ECO:0000256" key="8">
    <source>
        <dbReference type="ARBA" id="ARBA00031195"/>
    </source>
</evidence>
<dbReference type="EMBL" id="CAVMBE010000121">
    <property type="protein sequence ID" value="CAK4034519.1"/>
    <property type="molecule type" value="Genomic_DNA"/>
</dbReference>
<comment type="caution">
    <text evidence="12">The sequence shown here is derived from an EMBL/GenBank/DDBJ whole genome shotgun (WGS) entry which is preliminary data.</text>
</comment>
<dbReference type="PANTHER" id="PTHR10655:SF17">
    <property type="entry name" value="LYSOPHOSPHOLIPASE-LIKE PROTEIN 1"/>
    <property type="match status" value="1"/>
</dbReference>
<evidence type="ECO:0000313" key="12">
    <source>
        <dbReference type="EMBL" id="CAK4034519.1"/>
    </source>
</evidence>
<dbReference type="Gene3D" id="3.40.50.1820">
    <property type="entry name" value="alpha/beta hydrolase"/>
    <property type="match status" value="1"/>
</dbReference>
<dbReference type="GO" id="GO:0006631">
    <property type="term" value="P:fatty acid metabolic process"/>
    <property type="evidence" value="ECO:0007669"/>
    <property type="project" value="UniProtKB-KW"/>
</dbReference>
<feature type="region of interest" description="Disordered" evidence="10">
    <location>
        <begin position="1"/>
        <end position="21"/>
    </location>
</feature>
<keyword evidence="6" id="KW-0276">Fatty acid metabolism</keyword>
<dbReference type="AlphaFoldDB" id="A0AAI8Z8Q5"/>
<dbReference type="InterPro" id="IPR003140">
    <property type="entry name" value="PLipase/COase/thioEstase"/>
</dbReference>
<evidence type="ECO:0000313" key="13">
    <source>
        <dbReference type="Proteomes" id="UP001296104"/>
    </source>
</evidence>
<accession>A0AAI8Z8Q5</accession>
<dbReference type="PANTHER" id="PTHR10655">
    <property type="entry name" value="LYSOPHOSPHOLIPASE-RELATED"/>
    <property type="match status" value="1"/>
</dbReference>
<evidence type="ECO:0000256" key="6">
    <source>
        <dbReference type="ARBA" id="ARBA00022832"/>
    </source>
</evidence>
<dbReference type="InterPro" id="IPR050565">
    <property type="entry name" value="LYPA1-2/EST-like"/>
</dbReference>
<keyword evidence="13" id="KW-1185">Reference proteome</keyword>
<keyword evidence="6" id="KW-0443">Lipid metabolism</keyword>
<dbReference type="Pfam" id="PF02230">
    <property type="entry name" value="Abhydrolase_2"/>
    <property type="match status" value="1"/>
</dbReference>
<dbReference type="EC" id="3.1.2.22" evidence="2"/>
<evidence type="ECO:0000256" key="7">
    <source>
        <dbReference type="ARBA" id="ARBA00029392"/>
    </source>
</evidence>
<sequence>MAVDDIKPTKRRMTLPTTPGREDPIYISVEKPCSDPAHGAAFILIHGLGDTAEGLEDIPKQFQALHKLPYMHWILPNAIEHREAMTTAWFTPNSFNYPADRPELAPEEDEQGLLNSVKYIESLIDACVRKGIPPQRIVLGGFSQGAALSLLLDLTSKKYAGRLGGVVGLMGYLPLAGGRKLEDLRAKEGLPPVHGDVPVLLARGSKDQMIPKKVWEKTKQRLSELGLGEGYLEVKEYEGLGHQLAGPVLKDVCAFVERYVPALED</sequence>
<evidence type="ECO:0000256" key="2">
    <source>
        <dbReference type="ARBA" id="ARBA00012423"/>
    </source>
</evidence>
<evidence type="ECO:0000256" key="4">
    <source>
        <dbReference type="ARBA" id="ARBA00022487"/>
    </source>
</evidence>
<evidence type="ECO:0000256" key="5">
    <source>
        <dbReference type="ARBA" id="ARBA00022801"/>
    </source>
</evidence>